<gene>
    <name evidence="2" type="ORF">SAMN05660649_03998</name>
</gene>
<dbReference type="Proteomes" id="UP000199337">
    <property type="component" value="Unassembled WGS sequence"/>
</dbReference>
<dbReference type="GO" id="GO:0005525">
    <property type="term" value="F:GTP binding"/>
    <property type="evidence" value="ECO:0007669"/>
    <property type="project" value="InterPro"/>
</dbReference>
<keyword evidence="3" id="KW-1185">Reference proteome</keyword>
<evidence type="ECO:0000313" key="2">
    <source>
        <dbReference type="EMBL" id="SFH13121.1"/>
    </source>
</evidence>
<dbReference type="CDD" id="cd03116">
    <property type="entry name" value="MobB"/>
    <property type="match status" value="1"/>
</dbReference>
<feature type="domain" description="Molybdopterin-guanine dinucleotide biosynthesis protein B (MobB)" evidence="1">
    <location>
        <begin position="8"/>
        <end position="136"/>
    </location>
</feature>
<dbReference type="GO" id="GO:0006777">
    <property type="term" value="P:Mo-molybdopterin cofactor biosynthetic process"/>
    <property type="evidence" value="ECO:0007669"/>
    <property type="project" value="InterPro"/>
</dbReference>
<evidence type="ECO:0000259" key="1">
    <source>
        <dbReference type="Pfam" id="PF03205"/>
    </source>
</evidence>
<organism evidence="2 3">
    <name type="scientific">Desulfotruncus arcticus DSM 17038</name>
    <dbReference type="NCBI Taxonomy" id="1121424"/>
    <lineage>
        <taxon>Bacteria</taxon>
        <taxon>Bacillati</taxon>
        <taxon>Bacillota</taxon>
        <taxon>Clostridia</taxon>
        <taxon>Eubacteriales</taxon>
        <taxon>Desulfallaceae</taxon>
        <taxon>Desulfotruncus</taxon>
    </lineage>
</organism>
<dbReference type="EMBL" id="FOOX01000017">
    <property type="protein sequence ID" value="SFH13121.1"/>
    <property type="molecule type" value="Genomic_DNA"/>
</dbReference>
<sequence length="168" mass="17856">MSSHSVPVISVVGWSNSGKTTFLEKLVAELKARGIKVGIIKHHHGPFEIDRPGKDTWRLFQAGAECTAIAGPGKVGLVIRSAGDMPPGDIAALMPEVDLVITEGYKGSAYPQIEVRRAGHYRGEPSSSARQLVAVCGDMALCEEGLPCFSSEDIAGAAGFIIDLINRR</sequence>
<dbReference type="AlphaFoldDB" id="A0A1I2XM21"/>
<evidence type="ECO:0000313" key="3">
    <source>
        <dbReference type="Proteomes" id="UP000199337"/>
    </source>
</evidence>
<name>A0A1I2XM21_9FIRM</name>
<dbReference type="SUPFAM" id="SSF52540">
    <property type="entry name" value="P-loop containing nucleoside triphosphate hydrolases"/>
    <property type="match status" value="1"/>
</dbReference>
<accession>A0A1I2XM21</accession>
<dbReference type="Pfam" id="PF03205">
    <property type="entry name" value="MobB"/>
    <property type="match status" value="1"/>
</dbReference>
<dbReference type="InterPro" id="IPR004435">
    <property type="entry name" value="MobB_dom"/>
</dbReference>
<dbReference type="InterPro" id="IPR052539">
    <property type="entry name" value="MGD_biosynthesis_adapter"/>
</dbReference>
<dbReference type="Gene3D" id="3.40.50.300">
    <property type="entry name" value="P-loop containing nucleotide triphosphate hydrolases"/>
    <property type="match status" value="1"/>
</dbReference>
<dbReference type="PANTHER" id="PTHR40072">
    <property type="entry name" value="MOLYBDOPTERIN-GUANINE DINUCLEOTIDE BIOSYNTHESIS ADAPTER PROTEIN-RELATED"/>
    <property type="match status" value="1"/>
</dbReference>
<reference evidence="3" key="1">
    <citation type="submission" date="2016-10" db="EMBL/GenBank/DDBJ databases">
        <authorList>
            <person name="Varghese N."/>
            <person name="Submissions S."/>
        </authorList>
    </citation>
    <scope>NUCLEOTIDE SEQUENCE [LARGE SCALE GENOMIC DNA]</scope>
    <source>
        <strain evidence="3">DSM 17038</strain>
    </source>
</reference>
<dbReference type="NCBIfam" id="TIGR00176">
    <property type="entry name" value="mobB"/>
    <property type="match status" value="1"/>
</dbReference>
<proteinExistence type="predicted"/>
<dbReference type="PANTHER" id="PTHR40072:SF1">
    <property type="entry name" value="MOLYBDOPTERIN-GUANINE DINUCLEOTIDE BIOSYNTHESIS ADAPTER PROTEIN"/>
    <property type="match status" value="1"/>
</dbReference>
<protein>
    <submittedName>
        <fullName evidence="2">Molybdopterin-guanine dinucleotide biosynthesis protein B</fullName>
    </submittedName>
</protein>
<dbReference type="InterPro" id="IPR027417">
    <property type="entry name" value="P-loop_NTPase"/>
</dbReference>
<dbReference type="RefSeq" id="WP_165613620.1">
    <property type="nucleotide sequence ID" value="NZ_FOOX01000017.1"/>
</dbReference>
<dbReference type="STRING" id="341036.SAMN05660649_03998"/>